<keyword evidence="2" id="KW-1133">Transmembrane helix</keyword>
<feature type="transmembrane region" description="Helical" evidence="2">
    <location>
        <begin position="140"/>
        <end position="159"/>
    </location>
</feature>
<evidence type="ECO:0000313" key="3">
    <source>
        <dbReference type="EMBL" id="CAG5088015.1"/>
    </source>
</evidence>
<name>A0ABN7RX17_OIKDI</name>
<sequence length="447" mass="50958">MSEEQVTLIAETTLTTSDRSQSEKAFVVTEKPKLLQKSRTTDATNGTVVSQSTKSAGNKKRRKKKRTTELTPLIKAILVRIMFAAHASIAFSRVMLSAANTLDDVSMPWWMPYSNIIGLVLLFFETFITLYKRGGEDYKYFCPSVFFYLISIIPSMVMLEFDQFYQLQKSDCQDTEPAVELRQRRDVLSINVNSSDLDAFSTTTSKAAVPTPSSTPPLIGDHRFKDDALDVLHDINFNLKEGIANSGELIRDLTSNFDEGVWILGLHQVLLFFLVLGRWMLPRGGISREQLSQLLLVFIGTGADILEFVSETIEEGDPSECSAILHYMIWSVWAWSLMQFNFVLTASTARKQDVATTSDNTRRDTEQCCGSCCQGFFQNPDVWGMLMTLFIQDLPFCVARCYFIFQLGIRSQMMIFFTLKNLLVVMLQLYRLKVLWQTRKEYFTRGH</sequence>
<feature type="transmembrane region" description="Helical" evidence="2">
    <location>
        <begin position="261"/>
        <end position="281"/>
    </location>
</feature>
<feature type="transmembrane region" description="Helical" evidence="2">
    <location>
        <begin position="382"/>
        <end position="405"/>
    </location>
</feature>
<feature type="compositionally biased region" description="Polar residues" evidence="1">
    <location>
        <begin position="10"/>
        <end position="19"/>
    </location>
</feature>
<dbReference type="PANTHER" id="PTHR22168">
    <property type="entry name" value="TMEM26 PROTEIN"/>
    <property type="match status" value="1"/>
</dbReference>
<reference evidence="3 4" key="1">
    <citation type="submission" date="2021-04" db="EMBL/GenBank/DDBJ databases">
        <authorList>
            <person name="Bliznina A."/>
        </authorList>
    </citation>
    <scope>NUCLEOTIDE SEQUENCE [LARGE SCALE GENOMIC DNA]</scope>
</reference>
<protein>
    <submittedName>
        <fullName evidence="3">Oidioi.mRNA.OKI2018_I69.PAR.g11703.t1.cds</fullName>
    </submittedName>
</protein>
<evidence type="ECO:0000313" key="4">
    <source>
        <dbReference type="Proteomes" id="UP001158576"/>
    </source>
</evidence>
<gene>
    <name evidence="3" type="ORF">OKIOD_LOCUS3261</name>
</gene>
<feature type="transmembrane region" description="Helical" evidence="2">
    <location>
        <begin position="70"/>
        <end position="89"/>
    </location>
</feature>
<feature type="transmembrane region" description="Helical" evidence="2">
    <location>
        <begin position="325"/>
        <end position="344"/>
    </location>
</feature>
<proteinExistence type="predicted"/>
<accession>A0ABN7RX17</accession>
<organism evidence="3 4">
    <name type="scientific">Oikopleura dioica</name>
    <name type="common">Tunicate</name>
    <dbReference type="NCBI Taxonomy" id="34765"/>
    <lineage>
        <taxon>Eukaryota</taxon>
        <taxon>Metazoa</taxon>
        <taxon>Chordata</taxon>
        <taxon>Tunicata</taxon>
        <taxon>Appendicularia</taxon>
        <taxon>Copelata</taxon>
        <taxon>Oikopleuridae</taxon>
        <taxon>Oikopleura</taxon>
    </lineage>
</organism>
<keyword evidence="2" id="KW-0812">Transmembrane</keyword>
<dbReference type="Pfam" id="PF09772">
    <property type="entry name" value="Tmem26"/>
    <property type="match status" value="1"/>
</dbReference>
<dbReference type="PANTHER" id="PTHR22168:SF7">
    <property type="entry name" value="TRANSMEMBRANE PROTEIN 26-LIKE"/>
    <property type="match status" value="1"/>
</dbReference>
<keyword evidence="4" id="KW-1185">Reference proteome</keyword>
<feature type="transmembrane region" description="Helical" evidence="2">
    <location>
        <begin position="411"/>
        <end position="430"/>
    </location>
</feature>
<keyword evidence="2" id="KW-0472">Membrane</keyword>
<feature type="compositionally biased region" description="Polar residues" evidence="1">
    <location>
        <begin position="37"/>
        <end position="56"/>
    </location>
</feature>
<feature type="transmembrane region" description="Helical" evidence="2">
    <location>
        <begin position="109"/>
        <end position="128"/>
    </location>
</feature>
<feature type="compositionally biased region" description="Basic residues" evidence="1">
    <location>
        <begin position="57"/>
        <end position="66"/>
    </location>
</feature>
<feature type="transmembrane region" description="Helical" evidence="2">
    <location>
        <begin position="293"/>
        <end position="313"/>
    </location>
</feature>
<feature type="region of interest" description="Disordered" evidence="1">
    <location>
        <begin position="1"/>
        <end position="23"/>
    </location>
</feature>
<evidence type="ECO:0000256" key="1">
    <source>
        <dbReference type="SAM" id="MobiDB-lite"/>
    </source>
</evidence>
<dbReference type="Proteomes" id="UP001158576">
    <property type="component" value="Chromosome PAR"/>
</dbReference>
<dbReference type="EMBL" id="OU015568">
    <property type="protein sequence ID" value="CAG5088015.1"/>
    <property type="molecule type" value="Genomic_DNA"/>
</dbReference>
<evidence type="ECO:0000256" key="2">
    <source>
        <dbReference type="SAM" id="Phobius"/>
    </source>
</evidence>
<feature type="region of interest" description="Disordered" evidence="1">
    <location>
        <begin position="37"/>
        <end position="66"/>
    </location>
</feature>
<dbReference type="InterPro" id="IPR019169">
    <property type="entry name" value="Transmembrane_26"/>
</dbReference>